<gene>
    <name evidence="2" type="ORF">SAMN05660420_01761</name>
</gene>
<dbReference type="PANTHER" id="PTHR30432">
    <property type="entry name" value="TRANSCRIPTIONAL REGULATOR MODE"/>
    <property type="match status" value="1"/>
</dbReference>
<dbReference type="InterPro" id="IPR036390">
    <property type="entry name" value="WH_DNA-bd_sf"/>
</dbReference>
<accession>A0A1H4A2N9</accession>
<dbReference type="RefSeq" id="WP_092346917.1">
    <property type="nucleotide sequence ID" value="NZ_FNQN01000004.1"/>
</dbReference>
<dbReference type="EMBL" id="FNQN01000004">
    <property type="protein sequence ID" value="SEA29782.1"/>
    <property type="molecule type" value="Genomic_DNA"/>
</dbReference>
<keyword evidence="3" id="KW-1185">Reference proteome</keyword>
<dbReference type="InterPro" id="IPR000847">
    <property type="entry name" value="LysR_HTH_N"/>
</dbReference>
<reference evidence="2 3" key="1">
    <citation type="submission" date="2016-10" db="EMBL/GenBank/DDBJ databases">
        <authorList>
            <person name="de Groot N.N."/>
        </authorList>
    </citation>
    <scope>NUCLEOTIDE SEQUENCE [LARGE SCALE GENOMIC DNA]</scope>
    <source>
        <strain evidence="2 3">DSM 7343</strain>
    </source>
</reference>
<feature type="domain" description="HTH lysR-type" evidence="1">
    <location>
        <begin position="36"/>
        <end position="92"/>
    </location>
</feature>
<sequence length="120" mass="13283">MRNPHVGGWMEKLVIRAKIWLEVGNCSLIGEGREQLLQLIDELGSISAAGRKMGLSYRKAWSNVQTMEQALGCKLIARQRGGSGGGASVLTQDAKDLLLFIYGLRKKFETFIDELSESEI</sequence>
<dbReference type="GO" id="GO:0003700">
    <property type="term" value="F:DNA-binding transcription factor activity"/>
    <property type="evidence" value="ECO:0007669"/>
    <property type="project" value="InterPro"/>
</dbReference>
<proteinExistence type="predicted"/>
<dbReference type="InterPro" id="IPR051815">
    <property type="entry name" value="Molybdate_resp_trans_reg"/>
</dbReference>
<evidence type="ECO:0000313" key="3">
    <source>
        <dbReference type="Proteomes" id="UP000199409"/>
    </source>
</evidence>
<dbReference type="AlphaFoldDB" id="A0A1H4A2N9"/>
<dbReference type="STRING" id="37625.SAMN05660420_01761"/>
<name>A0A1H4A2N9_9BACT</name>
<dbReference type="SUPFAM" id="SSF46785">
    <property type="entry name" value="Winged helix' DNA-binding domain"/>
    <property type="match status" value="1"/>
</dbReference>
<protein>
    <submittedName>
        <fullName evidence="2">Molybdate transport system regulatory protein</fullName>
    </submittedName>
</protein>
<dbReference type="OrthoDB" id="9800709at2"/>
<dbReference type="Proteomes" id="UP000199409">
    <property type="component" value="Unassembled WGS sequence"/>
</dbReference>
<dbReference type="Gene3D" id="1.10.10.10">
    <property type="entry name" value="Winged helix-like DNA-binding domain superfamily/Winged helix DNA-binding domain"/>
    <property type="match status" value="1"/>
</dbReference>
<dbReference type="PANTHER" id="PTHR30432:SF1">
    <property type="entry name" value="DNA-BINDING TRANSCRIPTIONAL DUAL REGULATOR MODE"/>
    <property type="match status" value="1"/>
</dbReference>
<dbReference type="Pfam" id="PF00126">
    <property type="entry name" value="HTH_1"/>
    <property type="match status" value="1"/>
</dbReference>
<dbReference type="InterPro" id="IPR036388">
    <property type="entry name" value="WH-like_DNA-bd_sf"/>
</dbReference>
<organism evidence="2 3">
    <name type="scientific">Desulfuromusa kysingii</name>
    <dbReference type="NCBI Taxonomy" id="37625"/>
    <lineage>
        <taxon>Bacteria</taxon>
        <taxon>Pseudomonadati</taxon>
        <taxon>Thermodesulfobacteriota</taxon>
        <taxon>Desulfuromonadia</taxon>
        <taxon>Desulfuromonadales</taxon>
        <taxon>Geopsychrobacteraceae</taxon>
        <taxon>Desulfuromusa</taxon>
    </lineage>
</organism>
<evidence type="ECO:0000313" key="2">
    <source>
        <dbReference type="EMBL" id="SEA29782.1"/>
    </source>
</evidence>
<evidence type="ECO:0000259" key="1">
    <source>
        <dbReference type="Pfam" id="PF00126"/>
    </source>
</evidence>